<keyword evidence="2" id="KW-1185">Reference proteome</keyword>
<sequence length="320" mass="38739">MGWQNLIVKKEFILNLFYRSQFCNSQNGLKQSSTSFNLYYRKDKSEQINKVKQYNLKKVQSVSFRNLIKVQRLDNTIQEELQKLEVREKQSQIIMNRQPSEIKPQYQRIQSIIKATTIIHNLMNIVINRKKAKVIQRYRIKYLKKLCKILFQLKNIFQNIFIILSLLVCHMHYKTGAIYILGYILINGIIHRDLKQLNLAPEKDGYMRLTDLQMHIQMRETMLEILLTSKVMCRMNCFIVADDFSLRVITYELMHIMVEQDKIFIQVKQIQARREERAYYWNERDIIQINLLYSQFNVNLKEDQELMIWKKYWLKGFKME</sequence>
<protein>
    <submittedName>
        <fullName evidence="1">Uncharacterized protein</fullName>
    </submittedName>
</protein>
<accession>A0A8S1RVJ1</accession>
<gene>
    <name evidence="1" type="ORF">PSON_ATCC_30995.1.T4910002</name>
</gene>
<proteinExistence type="predicted"/>
<name>A0A8S1RVJ1_9CILI</name>
<dbReference type="Proteomes" id="UP000692954">
    <property type="component" value="Unassembled WGS sequence"/>
</dbReference>
<dbReference type="EMBL" id="CAJJDN010000491">
    <property type="protein sequence ID" value="CAD8131347.1"/>
    <property type="molecule type" value="Genomic_DNA"/>
</dbReference>
<reference evidence="1" key="1">
    <citation type="submission" date="2021-01" db="EMBL/GenBank/DDBJ databases">
        <authorList>
            <consortium name="Genoscope - CEA"/>
            <person name="William W."/>
        </authorList>
    </citation>
    <scope>NUCLEOTIDE SEQUENCE</scope>
</reference>
<evidence type="ECO:0000313" key="2">
    <source>
        <dbReference type="Proteomes" id="UP000692954"/>
    </source>
</evidence>
<dbReference type="AlphaFoldDB" id="A0A8S1RVJ1"/>
<comment type="caution">
    <text evidence="1">The sequence shown here is derived from an EMBL/GenBank/DDBJ whole genome shotgun (WGS) entry which is preliminary data.</text>
</comment>
<organism evidence="1 2">
    <name type="scientific">Paramecium sonneborni</name>
    <dbReference type="NCBI Taxonomy" id="65129"/>
    <lineage>
        <taxon>Eukaryota</taxon>
        <taxon>Sar</taxon>
        <taxon>Alveolata</taxon>
        <taxon>Ciliophora</taxon>
        <taxon>Intramacronucleata</taxon>
        <taxon>Oligohymenophorea</taxon>
        <taxon>Peniculida</taxon>
        <taxon>Parameciidae</taxon>
        <taxon>Paramecium</taxon>
    </lineage>
</organism>
<evidence type="ECO:0000313" key="1">
    <source>
        <dbReference type="EMBL" id="CAD8131347.1"/>
    </source>
</evidence>